<evidence type="ECO:0000256" key="1">
    <source>
        <dbReference type="SAM" id="MobiDB-lite"/>
    </source>
</evidence>
<feature type="non-terminal residue" evidence="2">
    <location>
        <position position="188"/>
    </location>
</feature>
<evidence type="ECO:0008006" key="4">
    <source>
        <dbReference type="Google" id="ProtNLM"/>
    </source>
</evidence>
<evidence type="ECO:0000313" key="3">
    <source>
        <dbReference type="Proteomes" id="UP001177023"/>
    </source>
</evidence>
<dbReference type="EMBL" id="CATQJA010002050">
    <property type="protein sequence ID" value="CAJ0569548.1"/>
    <property type="molecule type" value="Genomic_DNA"/>
</dbReference>
<feature type="region of interest" description="Disordered" evidence="1">
    <location>
        <begin position="164"/>
        <end position="188"/>
    </location>
</feature>
<evidence type="ECO:0000313" key="2">
    <source>
        <dbReference type="EMBL" id="CAJ0569548.1"/>
    </source>
</evidence>
<name>A0AA36CIP7_9BILA</name>
<gene>
    <name evidence="2" type="ORF">MSPICULIGERA_LOCUS8024</name>
</gene>
<accession>A0AA36CIP7</accession>
<protein>
    <recommendedName>
        <fullName evidence="4">DUF148 domain-containing protein</fullName>
    </recommendedName>
</protein>
<organism evidence="2 3">
    <name type="scientific">Mesorhabditis spiculigera</name>
    <dbReference type="NCBI Taxonomy" id="96644"/>
    <lineage>
        <taxon>Eukaryota</taxon>
        <taxon>Metazoa</taxon>
        <taxon>Ecdysozoa</taxon>
        <taxon>Nematoda</taxon>
        <taxon>Chromadorea</taxon>
        <taxon>Rhabditida</taxon>
        <taxon>Rhabditina</taxon>
        <taxon>Rhabditomorpha</taxon>
        <taxon>Rhabditoidea</taxon>
        <taxon>Rhabditidae</taxon>
        <taxon>Mesorhabditinae</taxon>
        <taxon>Mesorhabditis</taxon>
    </lineage>
</organism>
<dbReference type="AlphaFoldDB" id="A0AA36CIP7"/>
<dbReference type="PANTHER" id="PTHR21593">
    <property type="entry name" value="PRION-LIKE- Q/N-RICH -DOMAIN-BEARING PROTEIN PROTEIN"/>
    <property type="match status" value="1"/>
</dbReference>
<dbReference type="InterPro" id="IPR052823">
    <property type="entry name" value="SXP/RAL-2_related"/>
</dbReference>
<proteinExistence type="predicted"/>
<keyword evidence="3" id="KW-1185">Reference proteome</keyword>
<sequence>PNMMQKLFFVCCLAGLALAGPGWGGKGRGGGGKHGGRGGRGGPMLPFLRNVTEEQRTSFFAIVRNDNLTKADVKTQTEQWAANIGRRDPDHLHRVRSQHDQLQKIQAIQDDQTLTRSQERQQIQAIYQNITDFGLMRAVKFFSGFGMKPHGPHGGPKGFKMMGKKGGPMMNGSQENDDMDMDSTNSGF</sequence>
<comment type="caution">
    <text evidence="2">The sequence shown here is derived from an EMBL/GenBank/DDBJ whole genome shotgun (WGS) entry which is preliminary data.</text>
</comment>
<feature type="non-terminal residue" evidence="2">
    <location>
        <position position="1"/>
    </location>
</feature>
<reference evidence="2" key="1">
    <citation type="submission" date="2023-06" db="EMBL/GenBank/DDBJ databases">
        <authorList>
            <person name="Delattre M."/>
        </authorList>
    </citation>
    <scope>NUCLEOTIDE SEQUENCE</scope>
    <source>
        <strain evidence="2">AF72</strain>
    </source>
</reference>
<dbReference type="PANTHER" id="PTHR21593:SF36">
    <property type="entry name" value="DUF148 DOMAIN-CONTAINING PROTEIN-RELATED"/>
    <property type="match status" value="1"/>
</dbReference>
<dbReference type="Proteomes" id="UP001177023">
    <property type="component" value="Unassembled WGS sequence"/>
</dbReference>